<evidence type="ECO:0000313" key="1">
    <source>
        <dbReference type="EMBL" id="CEI72172.1"/>
    </source>
</evidence>
<dbReference type="KEGG" id="rhom:FRIFI_0625"/>
<dbReference type="EMBL" id="LN650648">
    <property type="protein sequence ID" value="CEI72172.1"/>
    <property type="molecule type" value="Genomic_DNA"/>
</dbReference>
<dbReference type="AlphaFoldDB" id="A0A2P2BP75"/>
<organism evidence="1 2">
    <name type="scientific">Romboutsia hominis</name>
    <dbReference type="NCBI Taxonomy" id="1507512"/>
    <lineage>
        <taxon>Bacteria</taxon>
        <taxon>Bacillati</taxon>
        <taxon>Bacillota</taxon>
        <taxon>Clostridia</taxon>
        <taxon>Peptostreptococcales</taxon>
        <taxon>Peptostreptococcaceae</taxon>
        <taxon>Romboutsia</taxon>
    </lineage>
</organism>
<gene>
    <name evidence="1" type="ORF">FRIFI_0625</name>
</gene>
<keyword evidence="2" id="KW-1185">Reference proteome</keyword>
<accession>A0A2P2BP75</accession>
<sequence length="324" mass="38871">MKNIFVKIIQNCIYLDIYLSYLIDYSYSIDTLTSIKEENSRNMKLLSQLYKNIYHNSLDNEFIRTTNSLSINEVDLNSILILSFNILSDLKRLKKYAISNYSKNILTSLNNSYFNLISSMQSLYPLIKPKSKINLRNSYNLSSDSRILNICEKTKDDTLDTTSDEYLRFICIKTINAIFDDSLCEESIIDEDFDIFFDNNDALKFYQYFFKTKNKIYKIRISKKDNKIFYIYQRPYFNLKILPIQSKDFYQKIVDEFLKNKLSNSYNDLYYDKNYIKTYQYDNIIESYTFKYDYKHNDFNKSLYININTLNSLVYELLLLENKI</sequence>
<dbReference type="RefSeq" id="WP_166504956.1">
    <property type="nucleotide sequence ID" value="NZ_LN650648.1"/>
</dbReference>
<proteinExistence type="predicted"/>
<dbReference type="Proteomes" id="UP000245695">
    <property type="component" value="Chromosome 1"/>
</dbReference>
<name>A0A2P2BP75_9FIRM</name>
<protein>
    <submittedName>
        <fullName evidence="1">Uncharacterized protein</fullName>
    </submittedName>
</protein>
<evidence type="ECO:0000313" key="2">
    <source>
        <dbReference type="Proteomes" id="UP000245695"/>
    </source>
</evidence>
<reference evidence="1 2" key="1">
    <citation type="submission" date="2014-09" db="EMBL/GenBank/DDBJ databases">
        <authorList>
            <person name="Hornung B.V."/>
        </authorList>
    </citation>
    <scope>NUCLEOTIDE SEQUENCE [LARGE SCALE GENOMIC DNA]</scope>
    <source>
        <strain evidence="1 2">FRIFI</strain>
    </source>
</reference>